<evidence type="ECO:0000313" key="2">
    <source>
        <dbReference type="Proteomes" id="UP000284892"/>
    </source>
</evidence>
<name>A0A420DGM5_9FLAO</name>
<organism evidence="1 2">
    <name type="scientific">Ichthyenterobacterium magnum</name>
    <dbReference type="NCBI Taxonomy" id="1230530"/>
    <lineage>
        <taxon>Bacteria</taxon>
        <taxon>Pseudomonadati</taxon>
        <taxon>Bacteroidota</taxon>
        <taxon>Flavobacteriia</taxon>
        <taxon>Flavobacteriales</taxon>
        <taxon>Flavobacteriaceae</taxon>
        <taxon>Ichthyenterobacterium</taxon>
    </lineage>
</organism>
<dbReference type="EMBL" id="RAQJ01000004">
    <property type="protein sequence ID" value="RKE92241.1"/>
    <property type="molecule type" value="Genomic_DNA"/>
</dbReference>
<dbReference type="Proteomes" id="UP000284892">
    <property type="component" value="Unassembled WGS sequence"/>
</dbReference>
<dbReference type="AlphaFoldDB" id="A0A420DGM5"/>
<comment type="caution">
    <text evidence="1">The sequence shown here is derived from an EMBL/GenBank/DDBJ whole genome shotgun (WGS) entry which is preliminary data.</text>
</comment>
<gene>
    <name evidence="1" type="ORF">BXY80_2159</name>
</gene>
<dbReference type="RefSeq" id="WP_162843306.1">
    <property type="nucleotide sequence ID" value="NZ_RAQJ01000004.1"/>
</dbReference>
<proteinExistence type="predicted"/>
<protein>
    <submittedName>
        <fullName evidence="1">Uncharacterized protein</fullName>
    </submittedName>
</protein>
<keyword evidence="2" id="KW-1185">Reference proteome</keyword>
<reference evidence="1 2" key="1">
    <citation type="submission" date="2018-09" db="EMBL/GenBank/DDBJ databases">
        <title>Genomic Encyclopedia of Archaeal and Bacterial Type Strains, Phase II (KMG-II): from individual species to whole genera.</title>
        <authorList>
            <person name="Goeker M."/>
        </authorList>
    </citation>
    <scope>NUCLEOTIDE SEQUENCE [LARGE SCALE GENOMIC DNA]</scope>
    <source>
        <strain evidence="1 2">DSM 26283</strain>
    </source>
</reference>
<sequence>MKIKIFCFYLLFLTFKYPYAQSERPDIEVAFEEYSNSIIEMDLDEYLYLIHPRLFKGKNRKEISRTYLKGLKKYRKETSTKSFMVAKNISKLGKLKNMHYRFIDYLMVREIKLDLNSKNITTNEGYYRKKHFKKYNRKQSFQSRIASYDSINKIATIVSYDRVLALKDSNNLWKFIPRRKEMLFGLGTNYENILHEFLSKRIIKKLKTIRI</sequence>
<evidence type="ECO:0000313" key="1">
    <source>
        <dbReference type="EMBL" id="RKE92241.1"/>
    </source>
</evidence>
<accession>A0A420DGM5</accession>